<dbReference type="AlphaFoldDB" id="A0A3B6LMP1"/>
<proteinExistence type="predicted"/>
<keyword evidence="2" id="KW-1185">Reference proteome</keyword>
<dbReference type="Gramene" id="TraesCS5B03G0597700.1">
    <property type="protein sequence ID" value="TraesCS5B03G0597700.1.CDS1"/>
    <property type="gene ID" value="TraesCS5B03G0597700"/>
</dbReference>
<dbReference type="EnsemblPlants" id="TraesCS5B02G227100.1">
    <property type="protein sequence ID" value="TraesCS5B02G227100.1.cds1"/>
    <property type="gene ID" value="TraesCS5B02G227100"/>
</dbReference>
<protein>
    <submittedName>
        <fullName evidence="1">Uncharacterized protein</fullName>
    </submittedName>
</protein>
<organism evidence="1">
    <name type="scientific">Triticum aestivum</name>
    <name type="common">Wheat</name>
    <dbReference type="NCBI Taxonomy" id="4565"/>
    <lineage>
        <taxon>Eukaryota</taxon>
        <taxon>Viridiplantae</taxon>
        <taxon>Streptophyta</taxon>
        <taxon>Embryophyta</taxon>
        <taxon>Tracheophyta</taxon>
        <taxon>Spermatophyta</taxon>
        <taxon>Magnoliopsida</taxon>
        <taxon>Liliopsida</taxon>
        <taxon>Poales</taxon>
        <taxon>Poaceae</taxon>
        <taxon>BOP clade</taxon>
        <taxon>Pooideae</taxon>
        <taxon>Triticodae</taxon>
        <taxon>Triticeae</taxon>
        <taxon>Triticinae</taxon>
        <taxon>Triticum</taxon>
    </lineage>
</organism>
<dbReference type="Gramene" id="TraesCS5B02G227100.1">
    <property type="protein sequence ID" value="TraesCS5B02G227100.1.cds1"/>
    <property type="gene ID" value="TraesCS5B02G227100"/>
</dbReference>
<accession>A0A3B6LMP1</accession>
<reference evidence="1" key="2">
    <citation type="submission" date="2018-10" db="UniProtKB">
        <authorList>
            <consortium name="EnsemblPlants"/>
        </authorList>
    </citation>
    <scope>IDENTIFICATION</scope>
</reference>
<evidence type="ECO:0000313" key="1">
    <source>
        <dbReference type="EnsemblPlants" id="TraesCS5B02G227100.1.cds1"/>
    </source>
</evidence>
<evidence type="ECO:0000313" key="2">
    <source>
        <dbReference type="Proteomes" id="UP000019116"/>
    </source>
</evidence>
<sequence length="598" mass="67582">MGEQVMRLCSVELAPWACSALHFIKPYSYGLGMRIIVELKPWPKWKINGRCEGMALFWRSPHMAFPAIFSVTTTNVLHQMDWCYVVQCVQPTNAIGDAALQLCSAKYWDIMMPYVPVTRSCGLHLLGSSVLAFLSVWLYPTCVETVFSFMLQLQALLLITKCSDHGTLSAATATKKQFGINNSSLIQSDVTGTTRSRDKRLICTPWSSWVLCLMLADRGEKEERVHVFDPKPGLLCCSSLALCTSECQTNLILREIVAGIWSSHNYEYKGAAFSGHLHFTCKFSRDSSVGRFPFQFLILLQTCRIEIYFPGIHCSLLLWWFPSDTRSIHEWTPRITMYKQVRMFIGWLNYVMNHQSQGSIGTAVILLQHLQPTNQLLDSFWSWAQAKGKVDHYTSYVRECSCYLLSIIFSGYLVSGGPKYCTCLLAFKDTGWFRCIMCVHKMSYSAVATPFGSEIKFCSSDLTICKRMILPYDPGGLALQPDEIGGTHGSNLIIIGLRASRISRGGECNTPNMGCHIMYVTWALATRWAGHRRLGRTHKLHMQPASTGGGHRRNESFSKSLVPWLEFLTSCSLYSSLCLLILTPDSPCIPQFIPEYWY</sequence>
<dbReference type="Proteomes" id="UP000019116">
    <property type="component" value="Chromosome 5B"/>
</dbReference>
<reference evidence="1" key="1">
    <citation type="submission" date="2018-08" db="EMBL/GenBank/DDBJ databases">
        <authorList>
            <person name="Rossello M."/>
        </authorList>
    </citation>
    <scope>NUCLEOTIDE SEQUENCE [LARGE SCALE GENOMIC DNA]</scope>
    <source>
        <strain evidence="1">cv. Chinese Spring</strain>
    </source>
</reference>
<name>A0A3B6LMP1_WHEAT</name>